<comment type="similarity">
    <text evidence="9">Belongs to the NAD synthetase family.</text>
</comment>
<dbReference type="CDD" id="cd07570">
    <property type="entry name" value="GAT_Gln-NAD-synth"/>
    <property type="match status" value="1"/>
</dbReference>
<feature type="active site" description="For glutaminase activity" evidence="7">
    <location>
        <position position="116"/>
    </location>
</feature>
<keyword evidence="6 7" id="KW-0520">NAD</keyword>
<evidence type="ECO:0000256" key="4">
    <source>
        <dbReference type="ARBA" id="ARBA00022741"/>
    </source>
</evidence>
<feature type="binding site" evidence="7">
    <location>
        <position position="443"/>
    </location>
    <ligand>
        <name>deamido-NAD(+)</name>
        <dbReference type="ChEBI" id="CHEBI:58437"/>
        <note>ligand shared between two neighboring subunits</note>
    </ligand>
</feature>
<feature type="binding site" evidence="7">
    <location>
        <position position="472"/>
    </location>
    <ligand>
        <name>deamido-NAD(+)</name>
        <dbReference type="ChEBI" id="CHEBI:58437"/>
        <note>ligand shared between two neighboring subunits</note>
    </ligand>
</feature>
<evidence type="ECO:0000259" key="10">
    <source>
        <dbReference type="PROSITE" id="PS50263"/>
    </source>
</evidence>
<proteinExistence type="inferred from homology"/>
<feature type="domain" description="CN hydrolase" evidence="10">
    <location>
        <begin position="6"/>
        <end position="270"/>
    </location>
</feature>
<dbReference type="RefSeq" id="WP_006304014.1">
    <property type="nucleotide sequence ID" value="NZ_AEDQ01000017.1"/>
</dbReference>
<keyword evidence="4 7" id="KW-0547">Nucleotide-binding</keyword>
<keyword evidence="12" id="KW-1185">Reference proteome</keyword>
<comment type="catalytic activity">
    <reaction evidence="7 8">
        <text>deamido-NAD(+) + L-glutamine + ATP + H2O = L-glutamate + AMP + diphosphate + NAD(+) + H(+)</text>
        <dbReference type="Rhea" id="RHEA:24384"/>
        <dbReference type="ChEBI" id="CHEBI:15377"/>
        <dbReference type="ChEBI" id="CHEBI:15378"/>
        <dbReference type="ChEBI" id="CHEBI:29985"/>
        <dbReference type="ChEBI" id="CHEBI:30616"/>
        <dbReference type="ChEBI" id="CHEBI:33019"/>
        <dbReference type="ChEBI" id="CHEBI:57540"/>
        <dbReference type="ChEBI" id="CHEBI:58359"/>
        <dbReference type="ChEBI" id="CHEBI:58437"/>
        <dbReference type="ChEBI" id="CHEBI:456215"/>
        <dbReference type="EC" id="6.3.5.1"/>
    </reaction>
</comment>
<protein>
    <recommendedName>
        <fullName evidence="7 8">Glutamine-dependent NAD(+) synthetase</fullName>
        <ecNumber evidence="7 8">6.3.5.1</ecNumber>
    </recommendedName>
    <alternativeName>
        <fullName evidence="7 8">NAD(+) synthase [glutamine-hydrolyzing]</fullName>
    </alternativeName>
</protein>
<organism evidence="11 12">
    <name type="scientific">Fannyhessea vaginae PB189-T1-4</name>
    <dbReference type="NCBI Taxonomy" id="866774"/>
    <lineage>
        <taxon>Bacteria</taxon>
        <taxon>Bacillati</taxon>
        <taxon>Actinomycetota</taxon>
        <taxon>Coriobacteriia</taxon>
        <taxon>Coriobacteriales</taxon>
        <taxon>Atopobiaceae</taxon>
        <taxon>Fannyhessea</taxon>
    </lineage>
</organism>
<dbReference type="InterPro" id="IPR014445">
    <property type="entry name" value="Gln-dep_NAD_synthase"/>
</dbReference>
<dbReference type="Gene3D" id="1.10.10.1140">
    <property type="entry name" value="Glutamine-dependent NAD+ synthetase, C-terminal domain"/>
    <property type="match status" value="1"/>
</dbReference>
<comment type="pathway">
    <text evidence="1 7 8">Cofactor biosynthesis; NAD(+) biosynthesis; NAD(+) from deamido-NAD(+) (L-Gln route): step 1/1.</text>
</comment>
<dbReference type="InterPro" id="IPR041856">
    <property type="entry name" value="NAD+_synth_C"/>
</dbReference>
<feature type="active site" description="Proton acceptor; for glutaminase activity" evidence="7">
    <location>
        <position position="47"/>
    </location>
</feature>
<feature type="active site" description="Nucleophile; for glutaminase activity" evidence="7">
    <location>
        <position position="172"/>
    </location>
</feature>
<dbReference type="EC" id="6.3.5.1" evidence="7 8"/>
<evidence type="ECO:0000313" key="12">
    <source>
        <dbReference type="Proteomes" id="UP000004431"/>
    </source>
</evidence>
<feature type="binding site" evidence="7">
    <location>
        <begin position="477"/>
        <end position="480"/>
    </location>
    <ligand>
        <name>deamido-NAD(+)</name>
        <dbReference type="ChEBI" id="CHEBI:58437"/>
        <note>ligand shared between two neighboring subunits</note>
    </ligand>
</feature>
<dbReference type="PROSITE" id="PS50263">
    <property type="entry name" value="CN_HYDROLASE"/>
    <property type="match status" value="1"/>
</dbReference>
<feature type="binding site" evidence="7">
    <location>
        <position position="122"/>
    </location>
    <ligand>
        <name>L-glutamine</name>
        <dbReference type="ChEBI" id="CHEBI:58359"/>
    </ligand>
</feature>
<dbReference type="Pfam" id="PF00795">
    <property type="entry name" value="CN_hydrolase"/>
    <property type="match status" value="1"/>
</dbReference>
<dbReference type="InterPro" id="IPR003010">
    <property type="entry name" value="C-N_Hydrolase"/>
</dbReference>
<feature type="binding site" evidence="7">
    <location>
        <position position="205"/>
    </location>
    <ligand>
        <name>L-glutamine</name>
        <dbReference type="ChEBI" id="CHEBI:58359"/>
    </ligand>
</feature>
<feature type="binding site" evidence="7">
    <location>
        <begin position="357"/>
        <end position="364"/>
    </location>
    <ligand>
        <name>ATP</name>
        <dbReference type="ChEBI" id="CHEBI:30616"/>
    </ligand>
</feature>
<dbReference type="PANTHER" id="PTHR23090:SF9">
    <property type="entry name" value="GLUTAMINE-DEPENDENT NAD(+) SYNTHETASE"/>
    <property type="match status" value="1"/>
</dbReference>
<accession>A0ABN0B0G6</accession>
<feature type="binding site" evidence="7">
    <location>
        <position position="609"/>
    </location>
    <ligand>
        <name>deamido-NAD(+)</name>
        <dbReference type="ChEBI" id="CHEBI:58437"/>
        <note>ligand shared between two neighboring subunits</note>
    </ligand>
</feature>
<evidence type="ECO:0000256" key="9">
    <source>
        <dbReference type="RuleBase" id="RU003811"/>
    </source>
</evidence>
<dbReference type="Gene3D" id="3.60.110.10">
    <property type="entry name" value="Carbon-nitrogen hydrolase"/>
    <property type="match status" value="1"/>
</dbReference>
<evidence type="ECO:0000256" key="6">
    <source>
        <dbReference type="ARBA" id="ARBA00023027"/>
    </source>
</evidence>
<evidence type="ECO:0000256" key="1">
    <source>
        <dbReference type="ARBA" id="ARBA00005188"/>
    </source>
</evidence>
<name>A0ABN0B0G6_9ACTN</name>
<dbReference type="InterPro" id="IPR022310">
    <property type="entry name" value="NAD/GMP_synthase"/>
</dbReference>
<evidence type="ECO:0000256" key="2">
    <source>
        <dbReference type="ARBA" id="ARBA00007145"/>
    </source>
</evidence>
<comment type="similarity">
    <text evidence="2 7 8">In the C-terminal section; belongs to the NAD synthetase family.</text>
</comment>
<evidence type="ECO:0000256" key="5">
    <source>
        <dbReference type="ARBA" id="ARBA00022840"/>
    </source>
</evidence>
<comment type="caution">
    <text evidence="11">The sequence shown here is derived from an EMBL/GenBank/DDBJ whole genome shotgun (WGS) entry which is preliminary data.</text>
</comment>
<dbReference type="SUPFAM" id="SSF52402">
    <property type="entry name" value="Adenine nucleotide alpha hydrolases-like"/>
    <property type="match status" value="1"/>
</dbReference>
<dbReference type="Proteomes" id="UP000004431">
    <property type="component" value="Unassembled WGS sequence"/>
</dbReference>
<evidence type="ECO:0000256" key="8">
    <source>
        <dbReference type="PIRNR" id="PIRNR006630"/>
    </source>
</evidence>
<dbReference type="NCBIfam" id="TIGR00552">
    <property type="entry name" value="nadE"/>
    <property type="match status" value="1"/>
</dbReference>
<dbReference type="GO" id="GO:0008795">
    <property type="term" value="F:NAD+ synthase activity"/>
    <property type="evidence" value="ECO:0007669"/>
    <property type="project" value="UniProtKB-EC"/>
</dbReference>
<keyword evidence="3 7" id="KW-0436">Ligase</keyword>
<dbReference type="EMBL" id="AEDQ01000017">
    <property type="protein sequence ID" value="EFL44303.1"/>
    <property type="molecule type" value="Genomic_DNA"/>
</dbReference>
<dbReference type="CDD" id="cd00553">
    <property type="entry name" value="NAD_synthase"/>
    <property type="match status" value="1"/>
</dbReference>
<dbReference type="Pfam" id="PF02540">
    <property type="entry name" value="NAD_synthase"/>
    <property type="match status" value="1"/>
</dbReference>
<dbReference type="PANTHER" id="PTHR23090">
    <property type="entry name" value="NH 3 /GLUTAMINE-DEPENDENT NAD + SYNTHETASE"/>
    <property type="match status" value="1"/>
</dbReference>
<dbReference type="Gene3D" id="3.40.50.620">
    <property type="entry name" value="HUPs"/>
    <property type="match status" value="1"/>
</dbReference>
<keyword evidence="5 7" id="KW-0067">ATP-binding</keyword>
<evidence type="ECO:0000256" key="7">
    <source>
        <dbReference type="HAMAP-Rule" id="MF_02090"/>
    </source>
</evidence>
<dbReference type="PIRSF" id="PIRSF006630">
    <property type="entry name" value="NADS_GAT"/>
    <property type="match status" value="1"/>
</dbReference>
<sequence length="650" mass="71657">MKDGFITVSPRSPHIEPCDVTANIDAIIADVTQAYEYDSARVIVLPELCVSGYSCGDMFLQAALLGSCEEGLQHFLEQTAHIDALIALGCPVSYHSKLYNCAIVAHKGSILGIVPKRAIPTYDEFYELRHFSRGFDTPVYIDFAGKTHIPFGIRQIFSCTSMPLLRVAVEICEDVWVANPPSSDHVRAGATLILNLSATPAQINKSRYRRSLIAQQSARCICGYVYACAPWSESTQDVVFSAHNMVAENGTILAESSGFSETPITTQIDLTSLDVQRRRTSTFEVFDPHMTNAPQYAYQQFELELEPCQLTRFIDPHPFVPHDPSERAHRCEEILSIQAHGLAKRMLHTHAQTLVLGLSGGLDSTLALLVCVRACACIDVSPSAIIAVTMPGFGTTQRTHGNAAVLADALGATLREISIVAAVRQHFADIGHSEEDKDVTYENAQARERTQILMDIANQESGLVVGTGDLSEFALGWATYNADHMSMYAVNVGVPKTLVRYVVQYEADRAAAGADTNGVYDVLLDILDTPVSPELLPAQSDGTIAQKTEDLVGPYELHDFFLYYVLRKAAAPHVIYRLARHAFEGSYDDATILMWLRTFYRRFFSQQFKRSCMCDGPKVGTVALSPRGDLRMPSDAHVQLWLADLEHLTA</sequence>
<reference evidence="11 12" key="1">
    <citation type="submission" date="2010-08" db="EMBL/GenBank/DDBJ databases">
        <authorList>
            <person name="Durkin A.S."/>
            <person name="Madupu R."/>
            <person name="Torralba M."/>
            <person name="Gillis M."/>
            <person name="Methe B."/>
            <person name="Sutton G."/>
            <person name="Nelson K.E."/>
        </authorList>
    </citation>
    <scope>NUCLEOTIDE SEQUENCE [LARGE SCALE GENOMIC DNA]</scope>
    <source>
        <strain evidence="11 12">PB189-T1-4</strain>
    </source>
</reference>
<comment type="function">
    <text evidence="7">Catalyzes the ATP-dependent amidation of deamido-NAD to form NAD. Uses L-glutamine as a nitrogen source.</text>
</comment>
<dbReference type="InterPro" id="IPR003694">
    <property type="entry name" value="NAD_synthase"/>
</dbReference>
<dbReference type="InterPro" id="IPR036526">
    <property type="entry name" value="C-N_Hydrolase_sf"/>
</dbReference>
<dbReference type="NCBIfam" id="NF002730">
    <property type="entry name" value="PRK02628.1"/>
    <property type="match status" value="1"/>
</dbReference>
<dbReference type="InterPro" id="IPR014729">
    <property type="entry name" value="Rossmann-like_a/b/a_fold"/>
</dbReference>
<comment type="caution">
    <text evidence="7">Lacks conserved residue(s) required for the propagation of feature annotation.</text>
</comment>
<dbReference type="HAMAP" id="MF_02090">
    <property type="entry name" value="NadE_glutamine_dep"/>
    <property type="match status" value="1"/>
</dbReference>
<dbReference type="SUPFAM" id="SSF56317">
    <property type="entry name" value="Carbon-nitrogen hydrolase"/>
    <property type="match status" value="1"/>
</dbReference>
<evidence type="ECO:0000256" key="3">
    <source>
        <dbReference type="ARBA" id="ARBA00022598"/>
    </source>
</evidence>
<gene>
    <name evidence="7 11" type="primary">nadE</name>
    <name evidence="11" type="ORF">HMPREF9248_0914</name>
</gene>
<evidence type="ECO:0000313" key="11">
    <source>
        <dbReference type="EMBL" id="EFL44303.1"/>
    </source>
</evidence>
<feature type="binding site" evidence="7">
    <location>
        <position position="467"/>
    </location>
    <ligand>
        <name>ATP</name>
        <dbReference type="ChEBI" id="CHEBI:30616"/>
    </ligand>
</feature>